<keyword evidence="7" id="KW-0547">Nucleotide-binding</keyword>
<dbReference type="STRING" id="1048983.EL17_12575"/>
<dbReference type="InterPro" id="IPR036097">
    <property type="entry name" value="HisK_dim/P_sf"/>
</dbReference>
<feature type="domain" description="Histidine kinase" evidence="13">
    <location>
        <begin position="352"/>
        <end position="571"/>
    </location>
</feature>
<dbReference type="AlphaFoldDB" id="A0A074LHD2"/>
<dbReference type="Pfam" id="PF02518">
    <property type="entry name" value="HATPase_c"/>
    <property type="match status" value="1"/>
</dbReference>
<dbReference type="InterPro" id="IPR004358">
    <property type="entry name" value="Sig_transdc_His_kin-like_C"/>
</dbReference>
<evidence type="ECO:0000259" key="13">
    <source>
        <dbReference type="PROSITE" id="PS50109"/>
    </source>
</evidence>
<keyword evidence="10" id="KW-0902">Two-component regulatory system</keyword>
<keyword evidence="5" id="KW-0597">Phosphoprotein</keyword>
<keyword evidence="11 12" id="KW-0472">Membrane</keyword>
<dbReference type="PRINTS" id="PR00344">
    <property type="entry name" value="BCTRLSENSOR"/>
</dbReference>
<proteinExistence type="predicted"/>
<dbReference type="PROSITE" id="PS50109">
    <property type="entry name" value="HIS_KIN"/>
    <property type="match status" value="1"/>
</dbReference>
<evidence type="ECO:0000256" key="12">
    <source>
        <dbReference type="SAM" id="Phobius"/>
    </source>
</evidence>
<evidence type="ECO:0000256" key="6">
    <source>
        <dbReference type="ARBA" id="ARBA00022679"/>
    </source>
</evidence>
<evidence type="ECO:0000256" key="4">
    <source>
        <dbReference type="ARBA" id="ARBA00022475"/>
    </source>
</evidence>
<comment type="caution">
    <text evidence="14">The sequence shown here is derived from an EMBL/GenBank/DDBJ whole genome shotgun (WGS) entry which is preliminary data.</text>
</comment>
<dbReference type="EMBL" id="JMIH01000022">
    <property type="protein sequence ID" value="KEO73187.1"/>
    <property type="molecule type" value="Genomic_DNA"/>
</dbReference>
<keyword evidence="8 14" id="KW-0418">Kinase</keyword>
<evidence type="ECO:0000256" key="5">
    <source>
        <dbReference type="ARBA" id="ARBA00022553"/>
    </source>
</evidence>
<dbReference type="GO" id="GO:0005524">
    <property type="term" value="F:ATP binding"/>
    <property type="evidence" value="ECO:0007669"/>
    <property type="project" value="UniProtKB-KW"/>
</dbReference>
<dbReference type="PANTHER" id="PTHR43547:SF2">
    <property type="entry name" value="HYBRID SIGNAL TRANSDUCTION HISTIDINE KINASE C"/>
    <property type="match status" value="1"/>
</dbReference>
<dbReference type="GO" id="GO:0000155">
    <property type="term" value="F:phosphorelay sensor kinase activity"/>
    <property type="evidence" value="ECO:0007669"/>
    <property type="project" value="InterPro"/>
</dbReference>
<dbReference type="Proteomes" id="UP000027821">
    <property type="component" value="Unassembled WGS sequence"/>
</dbReference>
<dbReference type="InterPro" id="IPR005467">
    <property type="entry name" value="His_kinase_dom"/>
</dbReference>
<dbReference type="CDD" id="cd00082">
    <property type="entry name" value="HisKA"/>
    <property type="match status" value="1"/>
</dbReference>
<keyword evidence="12" id="KW-1133">Transmembrane helix</keyword>
<sequence>MSKTKMNLVIVLMSVATLGLVAFQYYWVNNALKINQERFEQNVYQSLYSTVNKLEKNEASDIFLSNLMQDTLLQESLFQKIEPIEFTIKRRQVTRKRPSVVDSIFSSPMPQLSATFQKIIQSYGGDLDLIVDVESFFTYMPPSVARQHMTPDELTILLNEKEKAFQYLSEQGNKRRSRRNDTISQNEIIEEYNLPIDAAEKIVKANMKIEMMESIFNELMEGRKRIMERIDPVLVNNIIRSQLSEHGITQKFELAVLDDDENIIPLSEMDNKTNIIEEGMKAKLFPSDFMGRENYLMVHFPNKQAYLLQQVWGPLLSSIAFLVIIIACFIYAIKVIIRQKKLSVTKNDFINNMTHEFKTPIATVSLAVEALQDPDLANQDKFRNRYLRIIKDENKRLGLQVEKVLQAAALDKKDFKLKFEKVNLIDILENAKNNIALQVEKSGGEIRADMDLEDPYIEADAFHLSNIINNLLDNANKYSKEKPDIILSAHDYADKVAISIQDKGIGMNKESQRKIFDKFYRVPTGNVHDVKGFGLGLAYVKTMVEAHHGEVFVESEPEKGSTFTIYLPKKK</sequence>
<evidence type="ECO:0000256" key="1">
    <source>
        <dbReference type="ARBA" id="ARBA00000085"/>
    </source>
</evidence>
<dbReference type="GO" id="GO:0005886">
    <property type="term" value="C:plasma membrane"/>
    <property type="evidence" value="ECO:0007669"/>
    <property type="project" value="UniProtKB-SubCell"/>
</dbReference>
<dbReference type="Gene3D" id="3.30.565.10">
    <property type="entry name" value="Histidine kinase-like ATPase, C-terminal domain"/>
    <property type="match status" value="1"/>
</dbReference>
<gene>
    <name evidence="14" type="ORF">EL17_12575</name>
</gene>
<keyword evidence="15" id="KW-1185">Reference proteome</keyword>
<keyword evidence="12" id="KW-0812">Transmembrane</keyword>
<comment type="catalytic activity">
    <reaction evidence="1">
        <text>ATP + protein L-histidine = ADP + protein N-phospho-L-histidine.</text>
        <dbReference type="EC" id="2.7.13.3"/>
    </reaction>
</comment>
<protein>
    <recommendedName>
        <fullName evidence="3">histidine kinase</fullName>
        <ecNumber evidence="3">2.7.13.3</ecNumber>
    </recommendedName>
</protein>
<evidence type="ECO:0000256" key="7">
    <source>
        <dbReference type="ARBA" id="ARBA00022741"/>
    </source>
</evidence>
<reference evidence="14 15" key="1">
    <citation type="submission" date="2014-04" db="EMBL/GenBank/DDBJ databases">
        <title>Characterization and application of a salt tolerant electro-active bacterium.</title>
        <authorList>
            <person name="Yang L."/>
            <person name="Wei S."/>
            <person name="Tay Q.X.M."/>
        </authorList>
    </citation>
    <scope>NUCLEOTIDE SEQUENCE [LARGE SCALE GENOMIC DNA]</scope>
    <source>
        <strain evidence="14 15">LY1</strain>
    </source>
</reference>
<dbReference type="InterPro" id="IPR003661">
    <property type="entry name" value="HisK_dim/P_dom"/>
</dbReference>
<dbReference type="FunFam" id="3.30.565.10:FF:000023">
    <property type="entry name" value="PAS domain-containing sensor histidine kinase"/>
    <property type="match status" value="1"/>
</dbReference>
<evidence type="ECO:0000256" key="8">
    <source>
        <dbReference type="ARBA" id="ARBA00022777"/>
    </source>
</evidence>
<keyword evidence="6" id="KW-0808">Transferase</keyword>
<dbReference type="EC" id="2.7.13.3" evidence="3"/>
<dbReference type="PANTHER" id="PTHR43547">
    <property type="entry name" value="TWO-COMPONENT HISTIDINE KINASE"/>
    <property type="match status" value="1"/>
</dbReference>
<dbReference type="SMART" id="SM00387">
    <property type="entry name" value="HATPase_c"/>
    <property type="match status" value="1"/>
</dbReference>
<dbReference type="CDD" id="cd00075">
    <property type="entry name" value="HATPase"/>
    <property type="match status" value="1"/>
</dbReference>
<dbReference type="RefSeq" id="WP_035074862.1">
    <property type="nucleotide sequence ID" value="NZ_JMIH01000022.1"/>
</dbReference>
<name>A0A074LHD2_9BACT</name>
<feature type="transmembrane region" description="Helical" evidence="12">
    <location>
        <begin position="311"/>
        <end position="333"/>
    </location>
</feature>
<evidence type="ECO:0000313" key="14">
    <source>
        <dbReference type="EMBL" id="KEO73187.1"/>
    </source>
</evidence>
<accession>A0A074LHD2</accession>
<organism evidence="14 15">
    <name type="scientific">Anditalea andensis</name>
    <dbReference type="NCBI Taxonomy" id="1048983"/>
    <lineage>
        <taxon>Bacteria</taxon>
        <taxon>Pseudomonadati</taxon>
        <taxon>Bacteroidota</taxon>
        <taxon>Cytophagia</taxon>
        <taxon>Cytophagales</taxon>
        <taxon>Cytophagaceae</taxon>
        <taxon>Anditalea</taxon>
    </lineage>
</organism>
<dbReference type="InterPro" id="IPR036890">
    <property type="entry name" value="HATPase_C_sf"/>
</dbReference>
<evidence type="ECO:0000256" key="2">
    <source>
        <dbReference type="ARBA" id="ARBA00004236"/>
    </source>
</evidence>
<evidence type="ECO:0000313" key="15">
    <source>
        <dbReference type="Proteomes" id="UP000027821"/>
    </source>
</evidence>
<evidence type="ECO:0000256" key="9">
    <source>
        <dbReference type="ARBA" id="ARBA00022840"/>
    </source>
</evidence>
<keyword evidence="9" id="KW-0067">ATP-binding</keyword>
<dbReference type="SUPFAM" id="SSF55874">
    <property type="entry name" value="ATPase domain of HSP90 chaperone/DNA topoisomerase II/histidine kinase"/>
    <property type="match status" value="1"/>
</dbReference>
<dbReference type="Pfam" id="PF00512">
    <property type="entry name" value="HisKA"/>
    <property type="match status" value="1"/>
</dbReference>
<dbReference type="SMART" id="SM00388">
    <property type="entry name" value="HisKA"/>
    <property type="match status" value="1"/>
</dbReference>
<evidence type="ECO:0000256" key="3">
    <source>
        <dbReference type="ARBA" id="ARBA00012438"/>
    </source>
</evidence>
<dbReference type="Gene3D" id="1.10.287.130">
    <property type="match status" value="1"/>
</dbReference>
<evidence type="ECO:0000256" key="11">
    <source>
        <dbReference type="ARBA" id="ARBA00023136"/>
    </source>
</evidence>
<dbReference type="InterPro" id="IPR003594">
    <property type="entry name" value="HATPase_dom"/>
</dbReference>
<dbReference type="eggNOG" id="COG5002">
    <property type="taxonomic scope" value="Bacteria"/>
</dbReference>
<comment type="subcellular location">
    <subcellularLocation>
        <location evidence="2">Cell membrane</location>
    </subcellularLocation>
</comment>
<evidence type="ECO:0000256" key="10">
    <source>
        <dbReference type="ARBA" id="ARBA00023012"/>
    </source>
</evidence>
<keyword evidence="4" id="KW-1003">Cell membrane</keyword>
<dbReference type="SUPFAM" id="SSF47384">
    <property type="entry name" value="Homodimeric domain of signal transducing histidine kinase"/>
    <property type="match status" value="1"/>
</dbReference>